<dbReference type="Gene3D" id="1.25.40.10">
    <property type="entry name" value="Tetratricopeptide repeat domain"/>
    <property type="match status" value="1"/>
</dbReference>
<accession>A0A6J4NNL2</accession>
<proteinExistence type="predicted"/>
<dbReference type="EMBL" id="CADCTR010003308">
    <property type="protein sequence ID" value="CAA9393557.1"/>
    <property type="molecule type" value="Genomic_DNA"/>
</dbReference>
<dbReference type="AlphaFoldDB" id="A0A6J4NNL2"/>
<evidence type="ECO:0000313" key="1">
    <source>
        <dbReference type="EMBL" id="CAA9393557.1"/>
    </source>
</evidence>
<dbReference type="SUPFAM" id="SSF48452">
    <property type="entry name" value="TPR-like"/>
    <property type="match status" value="2"/>
</dbReference>
<dbReference type="Pfam" id="PF13424">
    <property type="entry name" value="TPR_12"/>
    <property type="match status" value="1"/>
</dbReference>
<dbReference type="PANTHER" id="PTHR47691:SF3">
    <property type="entry name" value="HTH-TYPE TRANSCRIPTIONAL REGULATOR RV0890C-RELATED"/>
    <property type="match status" value="1"/>
</dbReference>
<protein>
    <recommendedName>
        <fullName evidence="2">MalT-like TPR region domain-containing protein</fullName>
    </recommendedName>
</protein>
<name>A0A6J4NNL2_9CHLR</name>
<reference evidence="1" key="1">
    <citation type="submission" date="2020-02" db="EMBL/GenBank/DDBJ databases">
        <authorList>
            <person name="Meier V. D."/>
        </authorList>
    </citation>
    <scope>NUCLEOTIDE SEQUENCE</scope>
    <source>
        <strain evidence="1">AVDCRST_MAG93</strain>
    </source>
</reference>
<dbReference type="InterPro" id="IPR019734">
    <property type="entry name" value="TPR_rpt"/>
</dbReference>
<organism evidence="1">
    <name type="scientific">uncultured Chloroflexia bacterium</name>
    <dbReference type="NCBI Taxonomy" id="1672391"/>
    <lineage>
        <taxon>Bacteria</taxon>
        <taxon>Bacillati</taxon>
        <taxon>Chloroflexota</taxon>
        <taxon>Chloroflexia</taxon>
        <taxon>environmental samples</taxon>
    </lineage>
</organism>
<dbReference type="PANTHER" id="PTHR47691">
    <property type="entry name" value="REGULATOR-RELATED"/>
    <property type="match status" value="1"/>
</dbReference>
<evidence type="ECO:0008006" key="2">
    <source>
        <dbReference type="Google" id="ProtNLM"/>
    </source>
</evidence>
<dbReference type="SMART" id="SM00028">
    <property type="entry name" value="TPR"/>
    <property type="match status" value="4"/>
</dbReference>
<feature type="non-terminal residue" evidence="1">
    <location>
        <position position="1"/>
    </location>
</feature>
<dbReference type="InterPro" id="IPR011990">
    <property type="entry name" value="TPR-like_helical_dom_sf"/>
</dbReference>
<gene>
    <name evidence="1" type="ORF">AVDCRST_MAG93-9853</name>
</gene>
<sequence length="348" mass="37605">ERASDEDPDAMSARVRALHGAAWLASDQHDFEQARLLFQQSADLRHALGWDEGETNLLLNAARQARAEGRYGRVLTLLEDALSRHRASGNRGSSGNAGTGLALYELALALREQGNFVRAAELYQESLEFHRAIGDGEGAMSAVLGLGDVARDQGDPVGNRKYSEPSLTFYRGLGVQWAIGFALNNIAQAACMEGDYTQARTLIDDSEALFRGLKNDGGLAEVLVTKGRIQQEQGQTEAAYKTLTEALQLAQQVGPRLLVAAALEGLSAVTIQLEQITLAVQLLSAASALREEMGAPVRPVDRPFVDQAVSTAQSTLGHEKFTVVWLKAREVPLEQLLGFIRGVRMLGA</sequence>
<dbReference type="Pfam" id="PF13176">
    <property type="entry name" value="TPR_7"/>
    <property type="match status" value="1"/>
</dbReference>